<keyword evidence="3" id="KW-1185">Reference proteome</keyword>
<comment type="caution">
    <text evidence="2">The sequence shown here is derived from an EMBL/GenBank/DDBJ whole genome shotgun (WGS) entry which is preliminary data.</text>
</comment>
<feature type="region of interest" description="Disordered" evidence="1">
    <location>
        <begin position="1"/>
        <end position="31"/>
    </location>
</feature>
<dbReference type="EMBL" id="JAUSRO010000004">
    <property type="protein sequence ID" value="MDP9899243.1"/>
    <property type="molecule type" value="Genomic_DNA"/>
</dbReference>
<dbReference type="RefSeq" id="WP_307689063.1">
    <property type="nucleotide sequence ID" value="NZ_JAUSRO010000004.1"/>
</dbReference>
<dbReference type="Proteomes" id="UP001226867">
    <property type="component" value="Unassembled WGS sequence"/>
</dbReference>
<feature type="compositionally biased region" description="Low complexity" evidence="1">
    <location>
        <begin position="8"/>
        <end position="27"/>
    </location>
</feature>
<evidence type="ECO:0000313" key="2">
    <source>
        <dbReference type="EMBL" id="MDP9899243.1"/>
    </source>
</evidence>
<evidence type="ECO:0000313" key="3">
    <source>
        <dbReference type="Proteomes" id="UP001226867"/>
    </source>
</evidence>
<name>A0ABT9S4G7_9BURK</name>
<protein>
    <submittedName>
        <fullName evidence="2">Metal-binding protein</fullName>
    </submittedName>
</protein>
<gene>
    <name evidence="2" type="ORF">J2W36_001488</name>
</gene>
<accession>A0ABT9S4G7</accession>
<proteinExistence type="predicted"/>
<reference evidence="2 3" key="1">
    <citation type="submission" date="2023-07" db="EMBL/GenBank/DDBJ databases">
        <title>Sorghum-associated microbial communities from plants grown in Nebraska, USA.</title>
        <authorList>
            <person name="Schachtman D."/>
        </authorList>
    </citation>
    <scope>NUCLEOTIDE SEQUENCE [LARGE SCALE GENOMIC DNA]</scope>
    <source>
        <strain evidence="2 3">DS1607</strain>
    </source>
</reference>
<evidence type="ECO:0000256" key="1">
    <source>
        <dbReference type="SAM" id="MobiDB-lite"/>
    </source>
</evidence>
<sequence>MTDNVLLPARPVADPATDRPAATPATPGKEKAPFVKTRYTGAVLICKQCQKRSSGPAKLKAKDLQQPFKRALGGARLRLRIVQTTCLGLCPKKAIAVAAFAADGPSLLAAVRDEEEVAPIAGRLLGRAAD</sequence>
<organism evidence="2 3">
    <name type="scientific">Variovorax ginsengisoli</name>
    <dbReference type="NCBI Taxonomy" id="363844"/>
    <lineage>
        <taxon>Bacteria</taxon>
        <taxon>Pseudomonadati</taxon>
        <taxon>Pseudomonadota</taxon>
        <taxon>Betaproteobacteria</taxon>
        <taxon>Burkholderiales</taxon>
        <taxon>Comamonadaceae</taxon>
        <taxon>Variovorax</taxon>
    </lineage>
</organism>